<sequence>YTPGDPGEWEYTDFGPNLLSGIITNVTGGDSAEEFAKDYLFTPLNISEEEYNWNHDSNNISYGGYEFECSPKVQAKLGILCLNNGTWNGIQIIDKDYLKNATSSQVDFGKGAYGYLFYSGGPHGGYFSVGAGGQNIYVIPKYNITIGFTGASEGEFYNSLIVDYIVQFAADNAPEWDRGPGSKTINEGESFYYDVNASDTSGVDYSIDDTVNFAITSEGVITNARSLSAGVYPLEIRAFNPFNNSITAG</sequence>
<dbReference type="InterPro" id="IPR012338">
    <property type="entry name" value="Beta-lactam/transpept-like"/>
</dbReference>
<comment type="caution">
    <text evidence="1">The sequence shown here is derived from an EMBL/GenBank/DDBJ whole genome shotgun (WGS) entry which is preliminary data.</text>
</comment>
<dbReference type="SUPFAM" id="SSF56601">
    <property type="entry name" value="beta-lactamase/transpeptidase-like"/>
    <property type="match status" value="1"/>
</dbReference>
<feature type="non-terminal residue" evidence="1">
    <location>
        <position position="249"/>
    </location>
</feature>
<dbReference type="EMBL" id="BARU01012157">
    <property type="protein sequence ID" value="GAH37760.1"/>
    <property type="molecule type" value="Genomic_DNA"/>
</dbReference>
<proteinExistence type="predicted"/>
<gene>
    <name evidence="1" type="ORF">S03H2_22548</name>
</gene>
<feature type="non-terminal residue" evidence="1">
    <location>
        <position position="1"/>
    </location>
</feature>
<dbReference type="Gene3D" id="3.40.710.10">
    <property type="entry name" value="DD-peptidase/beta-lactamase superfamily"/>
    <property type="match status" value="1"/>
</dbReference>
<accession>X1FYX3</accession>
<dbReference type="AlphaFoldDB" id="X1FYX3"/>
<evidence type="ECO:0008006" key="2">
    <source>
        <dbReference type="Google" id="ProtNLM"/>
    </source>
</evidence>
<evidence type="ECO:0000313" key="1">
    <source>
        <dbReference type="EMBL" id="GAH37760.1"/>
    </source>
</evidence>
<protein>
    <recommendedName>
        <fullName evidence="2">Beta-lactamase-related domain-containing protein</fullName>
    </recommendedName>
</protein>
<organism evidence="1">
    <name type="scientific">marine sediment metagenome</name>
    <dbReference type="NCBI Taxonomy" id="412755"/>
    <lineage>
        <taxon>unclassified sequences</taxon>
        <taxon>metagenomes</taxon>
        <taxon>ecological metagenomes</taxon>
    </lineage>
</organism>
<name>X1FYX3_9ZZZZ</name>
<reference evidence="1" key="1">
    <citation type="journal article" date="2014" name="Front. Microbiol.">
        <title>High frequency of phylogenetically diverse reductive dehalogenase-homologous genes in deep subseafloor sedimentary metagenomes.</title>
        <authorList>
            <person name="Kawai M."/>
            <person name="Futagami T."/>
            <person name="Toyoda A."/>
            <person name="Takaki Y."/>
            <person name="Nishi S."/>
            <person name="Hori S."/>
            <person name="Arai W."/>
            <person name="Tsubouchi T."/>
            <person name="Morono Y."/>
            <person name="Uchiyama I."/>
            <person name="Ito T."/>
            <person name="Fujiyama A."/>
            <person name="Inagaki F."/>
            <person name="Takami H."/>
        </authorList>
    </citation>
    <scope>NUCLEOTIDE SEQUENCE</scope>
    <source>
        <strain evidence="1">Expedition CK06-06</strain>
    </source>
</reference>